<gene>
    <name evidence="1" type="ORF">CGXH109_LOCUS11968</name>
</gene>
<proteinExistence type="predicted"/>
<name>A0A9W4RK81_9PEZI</name>
<evidence type="ECO:0000313" key="2">
    <source>
        <dbReference type="Proteomes" id="UP001152533"/>
    </source>
</evidence>
<dbReference type="EMBL" id="CAMGZC010000045">
    <property type="protein sequence ID" value="CAI0642214.1"/>
    <property type="molecule type" value="Genomic_DNA"/>
</dbReference>
<evidence type="ECO:0000313" key="1">
    <source>
        <dbReference type="EMBL" id="CAI0642214.1"/>
    </source>
</evidence>
<dbReference type="AlphaFoldDB" id="A0A9W4RK81"/>
<accession>A0A9W4RK81</accession>
<comment type="caution">
    <text evidence="1">The sequence shown here is derived from an EMBL/GenBank/DDBJ whole genome shotgun (WGS) entry which is preliminary data.</text>
</comment>
<reference evidence="1" key="1">
    <citation type="submission" date="2022-08" db="EMBL/GenBank/DDBJ databases">
        <authorList>
            <person name="Giroux E."/>
            <person name="Giroux E."/>
        </authorList>
    </citation>
    <scope>NUCLEOTIDE SEQUENCE</scope>
    <source>
        <strain evidence="1">H1091258</strain>
    </source>
</reference>
<protein>
    <submittedName>
        <fullName evidence="1">Uncharacterized protein</fullName>
    </submittedName>
</protein>
<sequence>MIYTIVFAASLGIVTTFIAKRLAQMAHSLETTAVDFPLGKSPVATVGWGYYYAGSSEQQLGLNPRVVLQNRRNQQVMAYRRRCAVEDANADFLDKYTDIQIKPRETRVRFSDTPQCHEFFQPEEEDRLLAWIDDLPVVDVERKATNESGALSETPKGMKSSLGVQIKILKRPSDCHHLAGSKGMSG</sequence>
<organism evidence="1 2">
    <name type="scientific">Colletotrichum noveboracense</name>
    <dbReference type="NCBI Taxonomy" id="2664923"/>
    <lineage>
        <taxon>Eukaryota</taxon>
        <taxon>Fungi</taxon>
        <taxon>Dikarya</taxon>
        <taxon>Ascomycota</taxon>
        <taxon>Pezizomycotina</taxon>
        <taxon>Sordariomycetes</taxon>
        <taxon>Hypocreomycetidae</taxon>
        <taxon>Glomerellales</taxon>
        <taxon>Glomerellaceae</taxon>
        <taxon>Colletotrichum</taxon>
        <taxon>Colletotrichum gloeosporioides species complex</taxon>
    </lineage>
</organism>
<dbReference type="Proteomes" id="UP001152533">
    <property type="component" value="Unassembled WGS sequence"/>
</dbReference>
<keyword evidence="2" id="KW-1185">Reference proteome</keyword>